<dbReference type="InterPro" id="IPR050807">
    <property type="entry name" value="TransReg_Diox_bact_type"/>
</dbReference>
<dbReference type="GO" id="GO:0003677">
    <property type="term" value="F:DNA binding"/>
    <property type="evidence" value="ECO:0007669"/>
    <property type="project" value="UniProtKB-KW"/>
</dbReference>
<dbReference type="SUPFAM" id="SSF47413">
    <property type="entry name" value="lambda repressor-like DNA-binding domains"/>
    <property type="match status" value="1"/>
</dbReference>
<dbReference type="Pfam" id="PF01381">
    <property type="entry name" value="HTH_3"/>
    <property type="match status" value="1"/>
</dbReference>
<protein>
    <submittedName>
        <fullName evidence="3">Helix-turn-helix domain-containing protein</fullName>
    </submittedName>
</protein>
<feature type="domain" description="HTH cro/C1-type" evidence="2">
    <location>
        <begin position="12"/>
        <end position="66"/>
    </location>
</feature>
<dbReference type="Gene3D" id="1.10.260.40">
    <property type="entry name" value="lambda repressor-like DNA-binding domains"/>
    <property type="match status" value="1"/>
</dbReference>
<evidence type="ECO:0000313" key="4">
    <source>
        <dbReference type="Proteomes" id="UP000664096"/>
    </source>
</evidence>
<dbReference type="RefSeq" id="WP_207139105.1">
    <property type="nucleotide sequence ID" value="NZ_JAEKJZ010000001.1"/>
</dbReference>
<evidence type="ECO:0000313" key="3">
    <source>
        <dbReference type="EMBL" id="MBN9669549.1"/>
    </source>
</evidence>
<dbReference type="InterPro" id="IPR001387">
    <property type="entry name" value="Cro/C1-type_HTH"/>
</dbReference>
<dbReference type="InterPro" id="IPR014710">
    <property type="entry name" value="RmlC-like_jellyroll"/>
</dbReference>
<keyword evidence="1" id="KW-0238">DNA-binding</keyword>
<dbReference type="PANTHER" id="PTHR46797:SF10">
    <property type="entry name" value="BLR1115 PROTEIN"/>
    <property type="match status" value="1"/>
</dbReference>
<evidence type="ECO:0000259" key="2">
    <source>
        <dbReference type="PROSITE" id="PS50943"/>
    </source>
</evidence>
<dbReference type="AlphaFoldDB" id="A0A939EDE2"/>
<dbReference type="SMART" id="SM00530">
    <property type="entry name" value="HTH_XRE"/>
    <property type="match status" value="1"/>
</dbReference>
<reference evidence="3" key="1">
    <citation type="submission" date="2020-12" db="EMBL/GenBank/DDBJ databases">
        <title>Oil enriched cultivation method for isolating marine PHA-producing bacteria.</title>
        <authorList>
            <person name="Zheng W."/>
            <person name="Yu S."/>
            <person name="Huang Y."/>
        </authorList>
    </citation>
    <scope>NUCLEOTIDE SEQUENCE</scope>
    <source>
        <strain evidence="3">SY-2-12</strain>
    </source>
</reference>
<gene>
    <name evidence="3" type="ORF">JF539_04310</name>
</gene>
<dbReference type="GO" id="GO:0003700">
    <property type="term" value="F:DNA-binding transcription factor activity"/>
    <property type="evidence" value="ECO:0007669"/>
    <property type="project" value="TreeGrafter"/>
</dbReference>
<dbReference type="Proteomes" id="UP000664096">
    <property type="component" value="Unassembled WGS sequence"/>
</dbReference>
<dbReference type="PROSITE" id="PS50943">
    <property type="entry name" value="HTH_CROC1"/>
    <property type="match status" value="1"/>
</dbReference>
<dbReference type="Gene3D" id="2.60.120.10">
    <property type="entry name" value="Jelly Rolls"/>
    <property type="match status" value="1"/>
</dbReference>
<comment type="caution">
    <text evidence="3">The sequence shown here is derived from an EMBL/GenBank/DDBJ whole genome shotgun (WGS) entry which is preliminary data.</text>
</comment>
<dbReference type="PANTHER" id="PTHR46797">
    <property type="entry name" value="HTH-TYPE TRANSCRIPTIONAL REGULATOR"/>
    <property type="match status" value="1"/>
</dbReference>
<name>A0A939EDE2_9HYPH</name>
<proteinExistence type="predicted"/>
<sequence>MTELDKDIGRRIADLRKSREWPLELLAEKAGVSRATLSRIERGDTSPTAVVLGQLARAFGLSMADLFGFGAPLLNARVKRDDQSVWLDPETGFRRRSVSPSAAGFRGSVIEGELPAGQTITYSLPPLPDLEHHLVLLEGALMMTLGDSQHALLPGDCLRFRLNSPNSYHAPGPDPARYLLTVITP</sequence>
<dbReference type="SUPFAM" id="SSF51182">
    <property type="entry name" value="RmlC-like cupins"/>
    <property type="match status" value="1"/>
</dbReference>
<organism evidence="3 4">
    <name type="scientific">Roseibium aggregatum</name>
    <dbReference type="NCBI Taxonomy" id="187304"/>
    <lineage>
        <taxon>Bacteria</taxon>
        <taxon>Pseudomonadati</taxon>
        <taxon>Pseudomonadota</taxon>
        <taxon>Alphaproteobacteria</taxon>
        <taxon>Hyphomicrobiales</taxon>
        <taxon>Stappiaceae</taxon>
        <taxon>Roseibium</taxon>
    </lineage>
</organism>
<dbReference type="CDD" id="cd02209">
    <property type="entry name" value="cupin_XRE_C"/>
    <property type="match status" value="1"/>
</dbReference>
<dbReference type="GO" id="GO:0005829">
    <property type="term" value="C:cytosol"/>
    <property type="evidence" value="ECO:0007669"/>
    <property type="project" value="TreeGrafter"/>
</dbReference>
<evidence type="ECO:0000256" key="1">
    <source>
        <dbReference type="ARBA" id="ARBA00023125"/>
    </source>
</evidence>
<dbReference type="CDD" id="cd00093">
    <property type="entry name" value="HTH_XRE"/>
    <property type="match status" value="1"/>
</dbReference>
<dbReference type="InterPro" id="IPR011051">
    <property type="entry name" value="RmlC_Cupin_sf"/>
</dbReference>
<dbReference type="EMBL" id="JAEKJZ010000001">
    <property type="protein sequence ID" value="MBN9669549.1"/>
    <property type="molecule type" value="Genomic_DNA"/>
</dbReference>
<accession>A0A939EDE2</accession>
<dbReference type="InterPro" id="IPR010982">
    <property type="entry name" value="Lambda_DNA-bd_dom_sf"/>
</dbReference>